<dbReference type="PANTHER" id="PTHR33050:SF7">
    <property type="entry name" value="RIBONUCLEASE H"/>
    <property type="match status" value="1"/>
</dbReference>
<proteinExistence type="predicted"/>
<sequence>VTDYPDKGFVDTLRRTGGVPLVGHLTVGGSLFPPAEHSRQPPLSLTELSKRSLRKFAGLQSHPPAPSRRGNWSLLWDMAMQEVSSGRLLGPFDLSDLIAFSPTPGATLRHVIITPSKTRPVDDYRRSFVNATTSVGHKVTLPDVSTFFSVFKQHWESLPSALRTHPPSLRVFKVDHRDAYRQVPIWPEHRPLSNVVLWNDSLQKYQGFFHTVLPFGAVSSVTGYLRLSSLMTHLCRTLFGIPVISYLDDFMGIEWSASCEDALNLVKELNTLCGLDLKAAKEIPPIDKATLLGIDFDMSDPTMVTIGLAPDRLETLLTTIDDVLATGWCTTDAHIRKVVGRLAFACTIAKGRTLRSQVRTLIRSTYSATPDREAVNAALDDIQCFLRRSTSPLSIFGRPHLSSTPMLRVHKAAMPVCVYPLREYGTSLIRYLSGSSVACQTLHN</sequence>
<reference evidence="3 4" key="1">
    <citation type="submission" date="2020-04" db="EMBL/GenBank/DDBJ databases">
        <title>Perkinsus olseni comparative genomics.</title>
        <authorList>
            <person name="Bogema D.R."/>
        </authorList>
    </citation>
    <scope>NUCLEOTIDE SEQUENCE [LARGE SCALE GENOMIC DNA]</scope>
    <source>
        <strain evidence="2">ATCC PRA-205</strain>
        <strain evidence="1 3">ATCC PRA-207</strain>
    </source>
</reference>
<organism evidence="1 3">
    <name type="scientific">Perkinsus olseni</name>
    <name type="common">Perkinsus atlanticus</name>
    <dbReference type="NCBI Taxonomy" id="32597"/>
    <lineage>
        <taxon>Eukaryota</taxon>
        <taxon>Sar</taxon>
        <taxon>Alveolata</taxon>
        <taxon>Perkinsozoa</taxon>
        <taxon>Perkinsea</taxon>
        <taxon>Perkinsida</taxon>
        <taxon>Perkinsidae</taxon>
        <taxon>Perkinsus</taxon>
    </lineage>
</organism>
<dbReference type="AlphaFoldDB" id="A0A7J6PX70"/>
<evidence type="ECO:0000313" key="2">
    <source>
        <dbReference type="EMBL" id="KAF4735585.1"/>
    </source>
</evidence>
<feature type="non-terminal residue" evidence="1">
    <location>
        <position position="1"/>
    </location>
</feature>
<dbReference type="Proteomes" id="UP000553632">
    <property type="component" value="Unassembled WGS sequence"/>
</dbReference>
<evidence type="ECO:0000313" key="3">
    <source>
        <dbReference type="Proteomes" id="UP000553632"/>
    </source>
</evidence>
<dbReference type="InterPro" id="IPR043502">
    <property type="entry name" value="DNA/RNA_pol_sf"/>
</dbReference>
<keyword evidence="3" id="KW-1185">Reference proteome</keyword>
<comment type="caution">
    <text evidence="1">The sequence shown here is derived from an EMBL/GenBank/DDBJ whole genome shotgun (WGS) entry which is preliminary data.</text>
</comment>
<protein>
    <recommendedName>
        <fullName evidence="5">Reverse transcriptase domain-containing protein</fullName>
    </recommendedName>
</protein>
<dbReference type="SUPFAM" id="SSF56672">
    <property type="entry name" value="DNA/RNA polymerases"/>
    <property type="match status" value="1"/>
</dbReference>
<evidence type="ECO:0008006" key="5">
    <source>
        <dbReference type="Google" id="ProtNLM"/>
    </source>
</evidence>
<dbReference type="InterPro" id="IPR052055">
    <property type="entry name" value="Hepadnavirus_pol/RT"/>
</dbReference>
<dbReference type="EMBL" id="JABANO010037030">
    <property type="protein sequence ID" value="KAF4700829.1"/>
    <property type="molecule type" value="Genomic_DNA"/>
</dbReference>
<accession>A0A7J6PX70</accession>
<evidence type="ECO:0000313" key="1">
    <source>
        <dbReference type="EMBL" id="KAF4700829.1"/>
    </source>
</evidence>
<evidence type="ECO:0000313" key="4">
    <source>
        <dbReference type="Proteomes" id="UP000574390"/>
    </source>
</evidence>
<dbReference type="PANTHER" id="PTHR33050">
    <property type="entry name" value="REVERSE TRANSCRIPTASE DOMAIN-CONTAINING PROTEIN"/>
    <property type="match status" value="1"/>
</dbReference>
<dbReference type="EMBL" id="JABANM010012681">
    <property type="protein sequence ID" value="KAF4735585.1"/>
    <property type="molecule type" value="Genomic_DNA"/>
</dbReference>
<gene>
    <name evidence="2" type="ORF">FOZ62_021802</name>
    <name evidence="1" type="ORF">FOZ63_022314</name>
</gene>
<dbReference type="Proteomes" id="UP000574390">
    <property type="component" value="Unassembled WGS sequence"/>
</dbReference>
<name>A0A7J6PX70_PEROL</name>